<dbReference type="EMBL" id="JAGTTL010000021">
    <property type="protein sequence ID" value="KAK6306575.1"/>
    <property type="molecule type" value="Genomic_DNA"/>
</dbReference>
<sequence length="108" mass="12308">MLACLIREQTQMFMENKDKEYEMICCCYPRPMDTEVPEKVTCYCELYVNPPVTAVRTKMSSLSHAVSYLPVTSERAAVDPRQSLLTSLYSEAHVPLKGLFTSNLTLHL</sequence>
<accession>A0AAN8QKP8</accession>
<dbReference type="Proteomes" id="UP001356427">
    <property type="component" value="Unassembled WGS sequence"/>
</dbReference>
<dbReference type="InterPro" id="IPR036644">
    <property type="entry name" value="FTR_bsu_sf"/>
</dbReference>
<proteinExistence type="predicted"/>
<dbReference type="SUPFAM" id="SSF57662">
    <property type="entry name" value="Ferredoxin thioredoxin reductase (FTR), catalytic beta chain"/>
    <property type="match status" value="1"/>
</dbReference>
<evidence type="ECO:0000313" key="1">
    <source>
        <dbReference type="EMBL" id="KAK6306575.1"/>
    </source>
</evidence>
<evidence type="ECO:0000313" key="2">
    <source>
        <dbReference type="Proteomes" id="UP001356427"/>
    </source>
</evidence>
<dbReference type="GO" id="GO:0016730">
    <property type="term" value="F:oxidoreductase activity, acting on iron-sulfur proteins as donors"/>
    <property type="evidence" value="ECO:0007669"/>
    <property type="project" value="InterPro"/>
</dbReference>
<organism evidence="1 2">
    <name type="scientific">Coregonus suidteri</name>
    <dbReference type="NCBI Taxonomy" id="861788"/>
    <lineage>
        <taxon>Eukaryota</taxon>
        <taxon>Metazoa</taxon>
        <taxon>Chordata</taxon>
        <taxon>Craniata</taxon>
        <taxon>Vertebrata</taxon>
        <taxon>Euteleostomi</taxon>
        <taxon>Actinopterygii</taxon>
        <taxon>Neopterygii</taxon>
        <taxon>Teleostei</taxon>
        <taxon>Protacanthopterygii</taxon>
        <taxon>Salmoniformes</taxon>
        <taxon>Salmonidae</taxon>
        <taxon>Coregoninae</taxon>
        <taxon>Coregonus</taxon>
    </lineage>
</organism>
<dbReference type="AlphaFoldDB" id="A0AAN8QKP8"/>
<name>A0AAN8QKP8_9TELE</name>
<protein>
    <submittedName>
        <fullName evidence="1">Uncharacterized protein</fullName>
    </submittedName>
</protein>
<keyword evidence="2" id="KW-1185">Reference proteome</keyword>
<reference evidence="1 2" key="1">
    <citation type="submission" date="2021-04" db="EMBL/GenBank/DDBJ databases">
        <authorList>
            <person name="De Guttry C."/>
            <person name="Zahm M."/>
            <person name="Klopp C."/>
            <person name="Cabau C."/>
            <person name="Louis A."/>
            <person name="Berthelot C."/>
            <person name="Parey E."/>
            <person name="Roest Crollius H."/>
            <person name="Montfort J."/>
            <person name="Robinson-Rechavi M."/>
            <person name="Bucao C."/>
            <person name="Bouchez O."/>
            <person name="Gislard M."/>
            <person name="Lluch J."/>
            <person name="Milhes M."/>
            <person name="Lampietro C."/>
            <person name="Lopez Roques C."/>
            <person name="Donnadieu C."/>
            <person name="Braasch I."/>
            <person name="Desvignes T."/>
            <person name="Postlethwait J."/>
            <person name="Bobe J."/>
            <person name="Wedekind C."/>
            <person name="Guiguen Y."/>
        </authorList>
    </citation>
    <scope>NUCLEOTIDE SEQUENCE [LARGE SCALE GENOMIC DNA]</scope>
    <source>
        <strain evidence="1">Cs_M1</strain>
        <tissue evidence="1">Blood</tissue>
    </source>
</reference>
<gene>
    <name evidence="1" type="ORF">J4Q44_G00235000</name>
</gene>
<comment type="caution">
    <text evidence="1">The sequence shown here is derived from an EMBL/GenBank/DDBJ whole genome shotgun (WGS) entry which is preliminary data.</text>
</comment>